<dbReference type="Proteomes" id="UP000001449">
    <property type="component" value="Unassembled WGS sequence"/>
</dbReference>
<dbReference type="PaxDb" id="35128-Thapsdraft387"/>
<dbReference type="HOGENOM" id="CLU_1901800_0_0_1"/>
<keyword evidence="1" id="KW-0812">Transmembrane</keyword>
<feature type="non-terminal residue" evidence="2">
    <location>
        <position position="1"/>
    </location>
</feature>
<dbReference type="GeneID" id="7444436"/>
<name>B8LDZ1_THAPS</name>
<keyword evidence="1" id="KW-0472">Membrane</keyword>
<protein>
    <submittedName>
        <fullName evidence="2">Uncharacterized protein</fullName>
    </submittedName>
</protein>
<dbReference type="RefSeq" id="XP_002297248.1">
    <property type="nucleotide sequence ID" value="XM_002297212.1"/>
</dbReference>
<organism evidence="2 3">
    <name type="scientific">Thalassiosira pseudonana</name>
    <name type="common">Marine diatom</name>
    <name type="synonym">Cyclotella nana</name>
    <dbReference type="NCBI Taxonomy" id="35128"/>
    <lineage>
        <taxon>Eukaryota</taxon>
        <taxon>Sar</taxon>
        <taxon>Stramenopiles</taxon>
        <taxon>Ochrophyta</taxon>
        <taxon>Bacillariophyta</taxon>
        <taxon>Coscinodiscophyceae</taxon>
        <taxon>Thalassiosirophycidae</taxon>
        <taxon>Thalassiosirales</taxon>
        <taxon>Thalassiosiraceae</taxon>
        <taxon>Thalassiosira</taxon>
    </lineage>
</organism>
<dbReference type="InParanoid" id="B8LDZ1"/>
<feature type="transmembrane region" description="Helical" evidence="1">
    <location>
        <begin position="37"/>
        <end position="59"/>
    </location>
</feature>
<accession>B8LDZ1</accession>
<evidence type="ECO:0000256" key="1">
    <source>
        <dbReference type="SAM" id="Phobius"/>
    </source>
</evidence>
<proteinExistence type="predicted"/>
<evidence type="ECO:0000313" key="2">
    <source>
        <dbReference type="EMBL" id="EED86455.1"/>
    </source>
</evidence>
<keyword evidence="1" id="KW-1133">Transmembrane helix</keyword>
<dbReference type="AlphaFoldDB" id="B8LDZ1"/>
<sequence length="134" mass="13596">PLVLWDNSLLPLRLTASAIHLAAVHQLKLLRLLAVDFVLKLQVLVGVLGIAPAGVVLLVAKAGGGIAGACEGLGGEVGAAANAIGATEGGVGEFVEAAGRGRGVVGGGRRRSPGRRVGWDVGHFERGHLMLQTE</sequence>
<reference evidence="2 3" key="1">
    <citation type="journal article" date="2004" name="Science">
        <title>The genome of the diatom Thalassiosira pseudonana: ecology, evolution, and metabolism.</title>
        <authorList>
            <person name="Armbrust E.V."/>
            <person name="Berges J.A."/>
            <person name="Bowler C."/>
            <person name="Green B.R."/>
            <person name="Martinez D."/>
            <person name="Putnam N.H."/>
            <person name="Zhou S."/>
            <person name="Allen A.E."/>
            <person name="Apt K.E."/>
            <person name="Bechner M."/>
            <person name="Brzezinski M.A."/>
            <person name="Chaal B.K."/>
            <person name="Chiovitti A."/>
            <person name="Davis A.K."/>
            <person name="Demarest M.S."/>
            <person name="Detter J.C."/>
            <person name="Glavina T."/>
            <person name="Goodstein D."/>
            <person name="Hadi M.Z."/>
            <person name="Hellsten U."/>
            <person name="Hildebrand M."/>
            <person name="Jenkins B.D."/>
            <person name="Jurka J."/>
            <person name="Kapitonov V.V."/>
            <person name="Kroger N."/>
            <person name="Lau W.W."/>
            <person name="Lane T.W."/>
            <person name="Larimer F.W."/>
            <person name="Lippmeier J.C."/>
            <person name="Lucas S."/>
            <person name="Medina M."/>
            <person name="Montsant A."/>
            <person name="Obornik M."/>
            <person name="Parker M.S."/>
            <person name="Palenik B."/>
            <person name="Pazour G.J."/>
            <person name="Richardson P.M."/>
            <person name="Rynearson T.A."/>
            <person name="Saito M.A."/>
            <person name="Schwartz D.C."/>
            <person name="Thamatrakoln K."/>
            <person name="Valentin K."/>
            <person name="Vardi A."/>
            <person name="Wilkerson F.P."/>
            <person name="Rokhsar D.S."/>
        </authorList>
    </citation>
    <scope>NUCLEOTIDE SEQUENCE [LARGE SCALE GENOMIC DNA]</scope>
    <source>
        <strain evidence="2 3">CCMP1335</strain>
    </source>
</reference>
<dbReference type="EMBL" id="DS999424">
    <property type="protein sequence ID" value="EED86455.1"/>
    <property type="molecule type" value="Genomic_DNA"/>
</dbReference>
<dbReference type="KEGG" id="tps:THAPSDRAFT_bd387"/>
<gene>
    <name evidence="2" type="ORF">THAPSDRAFT_bd387</name>
</gene>
<keyword evidence="3" id="KW-1185">Reference proteome</keyword>
<reference evidence="2 3" key="2">
    <citation type="journal article" date="2008" name="Nature">
        <title>The Phaeodactylum genome reveals the evolutionary history of diatom genomes.</title>
        <authorList>
            <person name="Bowler C."/>
            <person name="Allen A.E."/>
            <person name="Badger J.H."/>
            <person name="Grimwood J."/>
            <person name="Jabbari K."/>
            <person name="Kuo A."/>
            <person name="Maheswari U."/>
            <person name="Martens C."/>
            <person name="Maumus F."/>
            <person name="Otillar R.P."/>
            <person name="Rayko E."/>
            <person name="Salamov A."/>
            <person name="Vandepoele K."/>
            <person name="Beszteri B."/>
            <person name="Gruber A."/>
            <person name="Heijde M."/>
            <person name="Katinka M."/>
            <person name="Mock T."/>
            <person name="Valentin K."/>
            <person name="Verret F."/>
            <person name="Berges J.A."/>
            <person name="Brownlee C."/>
            <person name="Cadoret J.P."/>
            <person name="Chiovitti A."/>
            <person name="Choi C.J."/>
            <person name="Coesel S."/>
            <person name="De Martino A."/>
            <person name="Detter J.C."/>
            <person name="Durkin C."/>
            <person name="Falciatore A."/>
            <person name="Fournet J."/>
            <person name="Haruta M."/>
            <person name="Huysman M.J."/>
            <person name="Jenkins B.D."/>
            <person name="Jiroutova K."/>
            <person name="Jorgensen R.E."/>
            <person name="Joubert Y."/>
            <person name="Kaplan A."/>
            <person name="Kroger N."/>
            <person name="Kroth P.G."/>
            <person name="La Roche J."/>
            <person name="Lindquist E."/>
            <person name="Lommer M."/>
            <person name="Martin-Jezequel V."/>
            <person name="Lopez P.J."/>
            <person name="Lucas S."/>
            <person name="Mangogna M."/>
            <person name="McGinnis K."/>
            <person name="Medlin L.K."/>
            <person name="Montsant A."/>
            <person name="Oudot-Le Secq M.P."/>
            <person name="Napoli C."/>
            <person name="Obornik M."/>
            <person name="Parker M.S."/>
            <person name="Petit J.L."/>
            <person name="Porcel B.M."/>
            <person name="Poulsen N."/>
            <person name="Robison M."/>
            <person name="Rychlewski L."/>
            <person name="Rynearson T.A."/>
            <person name="Schmutz J."/>
            <person name="Shapiro H."/>
            <person name="Siaut M."/>
            <person name="Stanley M."/>
            <person name="Sussman M.R."/>
            <person name="Taylor A.R."/>
            <person name="Vardi A."/>
            <person name="von Dassow P."/>
            <person name="Vyverman W."/>
            <person name="Willis A."/>
            <person name="Wyrwicz L.S."/>
            <person name="Rokhsar D.S."/>
            <person name="Weissenbach J."/>
            <person name="Armbrust E.V."/>
            <person name="Green B.R."/>
            <person name="Van de Peer Y."/>
            <person name="Grigoriev I.V."/>
        </authorList>
    </citation>
    <scope>NUCLEOTIDE SEQUENCE [LARGE SCALE GENOMIC DNA]</scope>
    <source>
        <strain evidence="2 3">CCMP1335</strain>
    </source>
</reference>
<evidence type="ECO:0000313" key="3">
    <source>
        <dbReference type="Proteomes" id="UP000001449"/>
    </source>
</evidence>